<dbReference type="Proteomes" id="UP000078555">
    <property type="component" value="Unassembled WGS sequence"/>
</dbReference>
<dbReference type="Proteomes" id="UP000078550">
    <property type="component" value="Unassembled WGS sequence"/>
</dbReference>
<keyword evidence="4" id="KW-1185">Reference proteome</keyword>
<name>A0A1A8YTS5_PLAOA</name>
<gene>
    <name evidence="1" type="ORF">POVWA1_023150</name>
    <name evidence="2" type="ORF">POVWA2_022950</name>
</gene>
<dbReference type="EMBL" id="FLRE01000091">
    <property type="protein sequence ID" value="SBT35050.1"/>
    <property type="molecule type" value="Genomic_DNA"/>
</dbReference>
<evidence type="ECO:0000313" key="4">
    <source>
        <dbReference type="Proteomes" id="UP000078555"/>
    </source>
</evidence>
<accession>A0A1A8YTS5</accession>
<sequence length="117" mass="13395">MRRTCRGTRRTCCGTWRTCRGTRRTCCGTRRTCCGTRQSCVHIAHTLNCSSPFFARKSMVPLSDSSLVCYVLLCNECGNRRRLGKKGETRKGMEEKYYFSRFADMEALPLEITLSSE</sequence>
<protein>
    <submittedName>
        <fullName evidence="2">Fam-b protein</fullName>
    </submittedName>
</protein>
<reference evidence="3 4" key="1">
    <citation type="submission" date="2016-05" db="EMBL/GenBank/DDBJ databases">
        <authorList>
            <person name="Naeem Raeece"/>
        </authorList>
    </citation>
    <scope>NUCLEOTIDE SEQUENCE [LARGE SCALE GENOMIC DNA]</scope>
</reference>
<organism evidence="2 3">
    <name type="scientific">Plasmodium ovale wallikeri</name>
    <dbReference type="NCBI Taxonomy" id="864142"/>
    <lineage>
        <taxon>Eukaryota</taxon>
        <taxon>Sar</taxon>
        <taxon>Alveolata</taxon>
        <taxon>Apicomplexa</taxon>
        <taxon>Aconoidasida</taxon>
        <taxon>Haemosporida</taxon>
        <taxon>Plasmodiidae</taxon>
        <taxon>Plasmodium</taxon>
        <taxon>Plasmodium (Plasmodium)</taxon>
    </lineage>
</organism>
<proteinExistence type="predicted"/>
<dbReference type="AlphaFoldDB" id="A0A1A8YTS5"/>
<evidence type="ECO:0000313" key="2">
    <source>
        <dbReference type="EMBL" id="SBT35050.1"/>
    </source>
</evidence>
<reference evidence="2" key="2">
    <citation type="submission" date="2016-05" db="EMBL/GenBank/DDBJ databases">
        <authorList>
            <person name="Lavstsen T."/>
            <person name="Jespersen J.S."/>
        </authorList>
    </citation>
    <scope>NUCLEOTIDE SEQUENCE [LARGE SCALE GENOMIC DNA]</scope>
</reference>
<evidence type="ECO:0000313" key="1">
    <source>
        <dbReference type="EMBL" id="SBT34618.1"/>
    </source>
</evidence>
<evidence type="ECO:0000313" key="3">
    <source>
        <dbReference type="Proteomes" id="UP000078550"/>
    </source>
</evidence>
<dbReference type="EMBL" id="FLRD01000072">
    <property type="protein sequence ID" value="SBT34618.1"/>
    <property type="molecule type" value="Genomic_DNA"/>
</dbReference>